<dbReference type="CDD" id="cd00284">
    <property type="entry name" value="Cytochrome_b_N"/>
    <property type="match status" value="1"/>
</dbReference>
<feature type="transmembrane region" description="Helical" evidence="20">
    <location>
        <begin position="179"/>
        <end position="201"/>
    </location>
</feature>
<dbReference type="AlphaFoldDB" id="C7S5J1"/>
<dbReference type="PANTHER" id="PTHR19271:SF16">
    <property type="entry name" value="CYTOCHROME B"/>
    <property type="match status" value="1"/>
</dbReference>
<comment type="function">
    <text evidence="1 20">Component of the ubiquinol-cytochrome c reductase complex (complex III or cytochrome b-c1 complex) that is part of the mitochondrial respiratory chain. The b-c1 complex mediates electron transfer from ubiquinol to cytochrome c. Contributes to the generation of a proton gradient across the mitochondrial membrane that is then used for ATP synthesis.</text>
</comment>
<dbReference type="GO" id="GO:0006122">
    <property type="term" value="P:mitochondrial electron transport, ubiquinol to cytochrome c"/>
    <property type="evidence" value="ECO:0007669"/>
    <property type="project" value="TreeGrafter"/>
</dbReference>
<dbReference type="InterPro" id="IPR030689">
    <property type="entry name" value="Cytochrome_b"/>
</dbReference>
<evidence type="ECO:0000256" key="17">
    <source>
        <dbReference type="ARBA" id="ARBA00061233"/>
    </source>
</evidence>
<dbReference type="SUPFAM" id="SSF81648">
    <property type="entry name" value="a domain/subunit of cytochrome bc1 complex (Ubiquinol-cytochrome c reductase)"/>
    <property type="match status" value="1"/>
</dbReference>
<evidence type="ECO:0000256" key="13">
    <source>
        <dbReference type="ARBA" id="ARBA00023004"/>
    </source>
</evidence>
<evidence type="ECO:0000259" key="21">
    <source>
        <dbReference type="PROSITE" id="PS51002"/>
    </source>
</evidence>
<feature type="transmembrane region" description="Helical" evidence="20">
    <location>
        <begin position="289"/>
        <end position="308"/>
    </location>
</feature>
<dbReference type="PROSITE" id="PS51003">
    <property type="entry name" value="CYTB_CTER"/>
    <property type="match status" value="1"/>
</dbReference>
<keyword evidence="12 20" id="KW-1133">Transmembrane helix</keyword>
<dbReference type="InterPro" id="IPR036150">
    <property type="entry name" value="Cyt_b/b6_C_sf"/>
</dbReference>
<dbReference type="FunFam" id="1.20.810.10:FF:000002">
    <property type="entry name" value="Cytochrome b"/>
    <property type="match status" value="1"/>
</dbReference>
<keyword evidence="8 20" id="KW-0812">Transmembrane</keyword>
<dbReference type="InterPro" id="IPR005797">
    <property type="entry name" value="Cyt_b/b6_N"/>
</dbReference>
<evidence type="ECO:0000313" key="23">
    <source>
        <dbReference type="EMBL" id="ABY80805.1"/>
    </source>
</evidence>
<keyword evidence="15 20" id="KW-0496">Mitochondrion</keyword>
<comment type="subunit">
    <text evidence="3">The cytochrome bc1 complex contains 3 respiratory subunits (MT-CYB, CYC1 and UQCRFS1), 2 core proteins (UQCRC1 and UQCRC2) and probably 6 low-molecular weight proteins.</text>
</comment>
<feature type="transmembrane region" description="Helical" evidence="20">
    <location>
        <begin position="78"/>
        <end position="100"/>
    </location>
</feature>
<evidence type="ECO:0000256" key="15">
    <source>
        <dbReference type="ARBA" id="ARBA00023128"/>
    </source>
</evidence>
<feature type="binding site" description="axial binding residue" evidence="19">
    <location>
        <position position="197"/>
    </location>
    <ligand>
        <name>heme b</name>
        <dbReference type="ChEBI" id="CHEBI:60344"/>
        <label>b566</label>
    </ligand>
    <ligandPart>
        <name>Fe</name>
        <dbReference type="ChEBI" id="CHEBI:18248"/>
    </ligandPart>
</feature>
<dbReference type="InterPro" id="IPR048259">
    <property type="entry name" value="Cytochrome_b_N_euk/bac"/>
</dbReference>
<comment type="similarity">
    <text evidence="17 20">Belongs to the cytochrome b family.</text>
</comment>
<evidence type="ECO:0000256" key="12">
    <source>
        <dbReference type="ARBA" id="ARBA00022989"/>
    </source>
</evidence>
<dbReference type="InterPro" id="IPR027387">
    <property type="entry name" value="Cytb/b6-like_sf"/>
</dbReference>
<dbReference type="EMBL" id="EU116522">
    <property type="protein sequence ID" value="ABY80805.1"/>
    <property type="molecule type" value="Genomic_DNA"/>
</dbReference>
<dbReference type="PROSITE" id="PS51002">
    <property type="entry name" value="CYTB_NTER"/>
    <property type="match status" value="1"/>
</dbReference>
<evidence type="ECO:0000256" key="19">
    <source>
        <dbReference type="PIRSR" id="PIRSR038885-2"/>
    </source>
</evidence>
<dbReference type="GO" id="GO:0045275">
    <property type="term" value="C:respiratory chain complex III"/>
    <property type="evidence" value="ECO:0007669"/>
    <property type="project" value="InterPro"/>
</dbReference>
<keyword evidence="16 20" id="KW-0472">Membrane</keyword>
<feature type="transmembrane region" description="Helical" evidence="20">
    <location>
        <begin position="230"/>
        <end position="251"/>
    </location>
</feature>
<feature type="binding site" description="axial binding residue" evidence="19">
    <location>
        <position position="183"/>
    </location>
    <ligand>
        <name>heme b</name>
        <dbReference type="ChEBI" id="CHEBI:60344"/>
        <label>b562</label>
    </ligand>
    <ligandPart>
        <name>Fe</name>
        <dbReference type="ChEBI" id="CHEBI:18248"/>
    </ligandPart>
</feature>
<comment type="cofactor">
    <cofactor evidence="19">
        <name>heme</name>
        <dbReference type="ChEBI" id="CHEBI:30413"/>
    </cofactor>
    <text evidence="19">Binds 2 heme groups non-covalently.</text>
</comment>
<evidence type="ECO:0000256" key="6">
    <source>
        <dbReference type="ARBA" id="ARBA00022617"/>
    </source>
</evidence>
<keyword evidence="6 19" id="KW-0349">Heme</keyword>
<evidence type="ECO:0000256" key="18">
    <source>
        <dbReference type="PIRSR" id="PIRSR038885-1"/>
    </source>
</evidence>
<evidence type="ECO:0000256" key="20">
    <source>
        <dbReference type="RuleBase" id="RU362117"/>
    </source>
</evidence>
<feature type="transmembrane region" description="Helical" evidence="20">
    <location>
        <begin position="31"/>
        <end position="57"/>
    </location>
</feature>
<comment type="subcellular location">
    <subcellularLocation>
        <location evidence="2">Mitochondrion inner membrane</location>
        <topology evidence="2">Multi-pass membrane protein</topology>
    </subcellularLocation>
</comment>
<keyword evidence="10" id="KW-0999">Mitochondrion inner membrane</keyword>
<dbReference type="CDD" id="cd00290">
    <property type="entry name" value="cytochrome_b_C"/>
    <property type="match status" value="1"/>
</dbReference>
<feature type="transmembrane region" description="Helical" evidence="20">
    <location>
        <begin position="146"/>
        <end position="167"/>
    </location>
</feature>
<keyword evidence="11 20" id="KW-0249">Electron transport</keyword>
<keyword evidence="9 19" id="KW-0479">Metal-binding</keyword>
<evidence type="ECO:0000256" key="8">
    <source>
        <dbReference type="ARBA" id="ARBA00022692"/>
    </source>
</evidence>
<dbReference type="SUPFAM" id="SSF81342">
    <property type="entry name" value="Transmembrane di-heme cytochromes"/>
    <property type="match status" value="1"/>
</dbReference>
<evidence type="ECO:0000256" key="10">
    <source>
        <dbReference type="ARBA" id="ARBA00022792"/>
    </source>
</evidence>
<comment type="cofactor">
    <cofactor evidence="20">
        <name>heme b</name>
        <dbReference type="ChEBI" id="CHEBI:60344"/>
    </cofactor>
    <text evidence="20">Binds 2 heme groups non-covalently.</text>
</comment>
<dbReference type="GO" id="GO:0005743">
    <property type="term" value="C:mitochondrial inner membrane"/>
    <property type="evidence" value="ECO:0007669"/>
    <property type="project" value="UniProtKB-SubCell"/>
</dbReference>
<dbReference type="InterPro" id="IPR016174">
    <property type="entry name" value="Di-haem_cyt_TM"/>
</dbReference>
<feature type="domain" description="Cytochrome b/b6 N-terminal region profile" evidence="21">
    <location>
        <begin position="1"/>
        <end position="210"/>
    </location>
</feature>
<feature type="transmembrane region" description="Helical" evidence="20">
    <location>
        <begin position="347"/>
        <end position="367"/>
    </location>
</feature>
<dbReference type="InterPro" id="IPR005798">
    <property type="entry name" value="Cyt_b/b6_C"/>
</dbReference>
<keyword evidence="14" id="KW-0830">Ubiquinone</keyword>
<evidence type="ECO:0000256" key="9">
    <source>
        <dbReference type="ARBA" id="ARBA00022723"/>
    </source>
</evidence>
<feature type="domain" description="Cytochrome b/b6 C-terminal region profile" evidence="22">
    <location>
        <begin position="211"/>
        <end position="380"/>
    </location>
</feature>
<evidence type="ECO:0000256" key="14">
    <source>
        <dbReference type="ARBA" id="ARBA00023075"/>
    </source>
</evidence>
<dbReference type="PIRSF" id="PIRSF038885">
    <property type="entry name" value="COB"/>
    <property type="match status" value="1"/>
</dbReference>
<geneLocation type="mitochondrion" evidence="23"/>
<feature type="binding site" description="axial binding residue" evidence="19">
    <location>
        <position position="98"/>
    </location>
    <ligand>
        <name>heme b</name>
        <dbReference type="ChEBI" id="CHEBI:60344"/>
        <label>b566</label>
    </ligand>
    <ligandPart>
        <name>Fe</name>
        <dbReference type="ChEBI" id="CHEBI:18248"/>
    </ligandPart>
</feature>
<dbReference type="Pfam" id="PF00032">
    <property type="entry name" value="Cytochrom_B_C"/>
    <property type="match status" value="1"/>
</dbReference>
<dbReference type="Pfam" id="PF00033">
    <property type="entry name" value="Cytochrome_B"/>
    <property type="match status" value="1"/>
</dbReference>
<reference evidence="23" key="1">
    <citation type="submission" date="2007-08" db="EMBL/GenBank/DDBJ databases">
        <title>Phylogenetic relationships within the Xantusiidae (Squamata): using trees to address evolutionary questions at multiple levels.</title>
        <authorList>
            <person name="Pramuk J.B."/>
            <person name="Bezy R.L."/>
            <person name="Noonan B.P."/>
            <person name="de Queiroz K."/>
            <person name="Sites J.W.Jr."/>
        </authorList>
    </citation>
    <scope>NUCLEOTIDE SEQUENCE</scope>
    <source>
        <strain evidence="23">LCM</strain>
    </source>
</reference>
<organism evidence="23">
    <name type="scientific">Lepidophyma cuicateca</name>
    <dbReference type="NCBI Taxonomy" id="480627"/>
    <lineage>
        <taxon>Eukaryota</taxon>
        <taxon>Metazoa</taxon>
        <taxon>Chordata</taxon>
        <taxon>Craniata</taxon>
        <taxon>Vertebrata</taxon>
        <taxon>Euteleostomi</taxon>
        <taxon>Lepidosauria</taxon>
        <taxon>Squamata</taxon>
        <taxon>Bifurcata</taxon>
        <taxon>Unidentata</taxon>
        <taxon>Scinciformata</taxon>
        <taxon>Xantusiidae</taxon>
        <taxon>Xantusiinae</taxon>
        <taxon>Lepidophyma</taxon>
    </lineage>
</organism>
<proteinExistence type="inferred from homology"/>
<sequence length="380" mass="42629">MATNLRKSHPILKIINNSFIDLPTPSNISAWWNFGSILGMCLIVQIITGLFLSMHYTADIASAFSSIAHISRDVQYGWLIRNIHANGASIFFISIYLHIARGIYFGSYMYKITWNTGVILLLLLMATAFVGYVLPWGQMSFWGATVITNLLSAVPYIGTTMVQWIWGGFSVDNATLTRFFTFHFILPFIIIAMAALHLLFLHETGSNNPTGLNSNTDKIPFHPFFSYKDLLGAIIISVMLLLLALFSPALLGDPENFTPANPLVTPPHIKPEWYFLFAYAILRSIPSKLGGVLALLSSILVLMLLPLLHTSKQRTSMFRPLSQTTLWTTLANIMILTWIGGQPVEPPFILIGQLSSALYFLLLLFFYPMTAMLENKLLKW</sequence>
<dbReference type="Gene3D" id="1.20.810.10">
    <property type="entry name" value="Cytochrome Bc1 Complex, Chain C"/>
    <property type="match status" value="1"/>
</dbReference>
<evidence type="ECO:0000256" key="3">
    <source>
        <dbReference type="ARBA" id="ARBA00011660"/>
    </source>
</evidence>
<gene>
    <name evidence="23" type="primary">cytb</name>
</gene>
<keyword evidence="13 19" id="KW-0408">Iron</keyword>
<evidence type="ECO:0000256" key="4">
    <source>
        <dbReference type="ARBA" id="ARBA00013531"/>
    </source>
</evidence>
<evidence type="ECO:0000256" key="5">
    <source>
        <dbReference type="ARBA" id="ARBA00022448"/>
    </source>
</evidence>
<feature type="binding site" evidence="18">
    <location>
        <position position="202"/>
    </location>
    <ligand>
        <name>a ubiquinone</name>
        <dbReference type="ChEBI" id="CHEBI:16389"/>
    </ligand>
</feature>
<feature type="transmembrane region" description="Helical" evidence="20">
    <location>
        <begin position="320"/>
        <end position="341"/>
    </location>
</feature>
<keyword evidence="7 20" id="KW-0679">Respiratory chain</keyword>
<evidence type="ECO:0000259" key="22">
    <source>
        <dbReference type="PROSITE" id="PS51003"/>
    </source>
</evidence>
<evidence type="ECO:0000256" key="1">
    <source>
        <dbReference type="ARBA" id="ARBA00002566"/>
    </source>
</evidence>
<dbReference type="PANTHER" id="PTHR19271">
    <property type="entry name" value="CYTOCHROME B"/>
    <property type="match status" value="1"/>
</dbReference>
<protein>
    <recommendedName>
        <fullName evidence="4 20">Cytochrome b</fullName>
    </recommendedName>
</protein>
<dbReference type="InterPro" id="IPR048260">
    <property type="entry name" value="Cytochrome_b_C_euk/bac"/>
</dbReference>
<feature type="binding site" description="axial binding residue" evidence="19">
    <location>
        <position position="84"/>
    </location>
    <ligand>
        <name>heme b</name>
        <dbReference type="ChEBI" id="CHEBI:60344"/>
        <label>b562</label>
    </ligand>
    <ligandPart>
        <name>Fe</name>
        <dbReference type="ChEBI" id="CHEBI:18248"/>
    </ligandPart>
</feature>
<evidence type="ECO:0000256" key="11">
    <source>
        <dbReference type="ARBA" id="ARBA00022982"/>
    </source>
</evidence>
<dbReference type="GO" id="GO:0016491">
    <property type="term" value="F:oxidoreductase activity"/>
    <property type="evidence" value="ECO:0007669"/>
    <property type="project" value="UniProtKB-UniRule"/>
</dbReference>
<feature type="transmembrane region" description="Helical" evidence="20">
    <location>
        <begin position="112"/>
        <end position="134"/>
    </location>
</feature>
<name>C7S5J1_9SAUR</name>
<accession>C7S5J1</accession>
<dbReference type="GO" id="GO:0046872">
    <property type="term" value="F:metal ion binding"/>
    <property type="evidence" value="ECO:0007669"/>
    <property type="project" value="UniProtKB-UniRule"/>
</dbReference>
<evidence type="ECO:0000256" key="2">
    <source>
        <dbReference type="ARBA" id="ARBA00004448"/>
    </source>
</evidence>
<dbReference type="GO" id="GO:0008121">
    <property type="term" value="F:quinol-cytochrome-c reductase activity"/>
    <property type="evidence" value="ECO:0007669"/>
    <property type="project" value="InterPro"/>
</dbReference>
<evidence type="ECO:0000256" key="16">
    <source>
        <dbReference type="ARBA" id="ARBA00023136"/>
    </source>
</evidence>
<evidence type="ECO:0000256" key="7">
    <source>
        <dbReference type="ARBA" id="ARBA00022660"/>
    </source>
</evidence>
<keyword evidence="5 20" id="KW-0813">Transport</keyword>